<proteinExistence type="predicted"/>
<keyword evidence="3" id="KW-1185">Reference proteome</keyword>
<protein>
    <submittedName>
        <fullName evidence="2">DUF4124 domain-containing protein</fullName>
    </submittedName>
</protein>
<dbReference type="Pfam" id="PF13511">
    <property type="entry name" value="DUF4124"/>
    <property type="match status" value="1"/>
</dbReference>
<evidence type="ECO:0000259" key="1">
    <source>
        <dbReference type="Pfam" id="PF13511"/>
    </source>
</evidence>
<comment type="caution">
    <text evidence="2">The sequence shown here is derived from an EMBL/GenBank/DDBJ whole genome shotgun (WGS) entry which is preliminary data.</text>
</comment>
<reference evidence="2 3" key="1">
    <citation type="submission" date="2020-07" db="EMBL/GenBank/DDBJ databases">
        <title>Endozoicomonas sp. nov., isolated from sediment.</title>
        <authorList>
            <person name="Gu T."/>
        </authorList>
    </citation>
    <scope>NUCLEOTIDE SEQUENCE [LARGE SCALE GENOMIC DNA]</scope>
    <source>
        <strain evidence="2 3">SM1973</strain>
    </source>
</reference>
<accession>A0A853I0D2</accession>
<dbReference type="InterPro" id="IPR025392">
    <property type="entry name" value="DUF4124"/>
</dbReference>
<evidence type="ECO:0000313" key="3">
    <source>
        <dbReference type="Proteomes" id="UP000569732"/>
    </source>
</evidence>
<organism evidence="2 3">
    <name type="scientific">Spartinivicinus marinus</name>
    <dbReference type="NCBI Taxonomy" id="2994442"/>
    <lineage>
        <taxon>Bacteria</taxon>
        <taxon>Pseudomonadati</taxon>
        <taxon>Pseudomonadota</taxon>
        <taxon>Gammaproteobacteria</taxon>
        <taxon>Oceanospirillales</taxon>
        <taxon>Zooshikellaceae</taxon>
        <taxon>Spartinivicinus</taxon>
    </lineage>
</organism>
<dbReference type="AlphaFoldDB" id="A0A853I0D2"/>
<dbReference type="InterPro" id="IPR013783">
    <property type="entry name" value="Ig-like_fold"/>
</dbReference>
<feature type="domain" description="DUF4124" evidence="1">
    <location>
        <begin position="18"/>
        <end position="61"/>
    </location>
</feature>
<dbReference type="Proteomes" id="UP000569732">
    <property type="component" value="Unassembled WGS sequence"/>
</dbReference>
<dbReference type="Gene3D" id="2.60.40.10">
    <property type="entry name" value="Immunoglobulins"/>
    <property type="match status" value="1"/>
</dbReference>
<evidence type="ECO:0000313" key="2">
    <source>
        <dbReference type="EMBL" id="NYZ66883.1"/>
    </source>
</evidence>
<gene>
    <name evidence="2" type="ORF">H0A36_12755</name>
</gene>
<name>A0A853I0D2_9GAMM</name>
<dbReference type="RefSeq" id="WP_180568907.1">
    <property type="nucleotide sequence ID" value="NZ_JACCKB010000018.1"/>
</dbReference>
<dbReference type="EMBL" id="JACCKB010000018">
    <property type="protein sequence ID" value="NYZ66883.1"/>
    <property type="molecule type" value="Genomic_DNA"/>
</dbReference>
<sequence>MLKPTSLLWALIVILPWTASYAEIYKTIDKDGKVVFTDNPEGKPAEEVELKKGNTISLPPAKLPPPGKSSGINSKGYSYRELTIKKPAQDATIRGSGNFSVLATISPNLRPGDSVQLYIDGKPYGSKQKGLLFNLTNIDRGTHNIVVKVLNSDGRVLNSASVTVHIHRSSALLDRNKTKQAKGGDSSPSLLSRLKALLF</sequence>